<dbReference type="Proteomes" id="UP000011988">
    <property type="component" value="Unassembled WGS sequence"/>
</dbReference>
<dbReference type="EMBL" id="ANIK01000028">
    <property type="protein sequence ID" value="EMJ96172.1"/>
    <property type="molecule type" value="Genomic_DNA"/>
</dbReference>
<comment type="caution">
    <text evidence="1">The sequence shown here is derived from an EMBL/GenBank/DDBJ whole genome shotgun (WGS) entry which is preliminary data.</text>
</comment>
<proteinExistence type="predicted"/>
<protein>
    <submittedName>
        <fullName evidence="1">Uncharacterized protein</fullName>
    </submittedName>
</protein>
<dbReference type="PATRIC" id="fig|1218565.3.peg.1326"/>
<dbReference type="AlphaFoldDB" id="M6CW55"/>
<evidence type="ECO:0000313" key="1">
    <source>
        <dbReference type="EMBL" id="EMJ96172.1"/>
    </source>
</evidence>
<reference evidence="1 2" key="1">
    <citation type="submission" date="2013-01" db="EMBL/GenBank/DDBJ databases">
        <authorList>
            <person name="Harkins D.M."/>
            <person name="Durkin A.S."/>
            <person name="Brinkac L.M."/>
            <person name="Haft D.H."/>
            <person name="Selengut J.D."/>
            <person name="Sanka R."/>
            <person name="DePew J."/>
            <person name="Purushe J."/>
            <person name="Galloway R.L."/>
            <person name="Vinetz J.M."/>
            <person name="Sutton G.G."/>
            <person name="Nierman W.C."/>
            <person name="Fouts D.E."/>
        </authorList>
    </citation>
    <scope>NUCLEOTIDE SEQUENCE [LARGE SCALE GENOMIC DNA]</scope>
    <source>
        <strain evidence="1 2">79601</strain>
    </source>
</reference>
<accession>M6CW55</accession>
<sequence>MHFFNAKWERYFRFWILSNFHRSFQDKNKYYKKSIFIRTSEKIKNISTM</sequence>
<gene>
    <name evidence="1" type="ORF">LEP1GSC194_0337</name>
</gene>
<organism evidence="1 2">
    <name type="scientific">Leptospira alstonii serovar Sichuan str. 79601</name>
    <dbReference type="NCBI Taxonomy" id="1218565"/>
    <lineage>
        <taxon>Bacteria</taxon>
        <taxon>Pseudomonadati</taxon>
        <taxon>Spirochaetota</taxon>
        <taxon>Spirochaetia</taxon>
        <taxon>Leptospirales</taxon>
        <taxon>Leptospiraceae</taxon>
        <taxon>Leptospira</taxon>
    </lineage>
</organism>
<evidence type="ECO:0000313" key="2">
    <source>
        <dbReference type="Proteomes" id="UP000011988"/>
    </source>
</evidence>
<name>M6CW55_9LEPT</name>